<dbReference type="AlphaFoldDB" id="A0A7R8ZW97"/>
<accession>A0A7R8ZW97</accession>
<dbReference type="CDD" id="cd00037">
    <property type="entry name" value="CLECT"/>
    <property type="match status" value="1"/>
</dbReference>
<dbReference type="InterPro" id="IPR016186">
    <property type="entry name" value="C-type_lectin-like/link_sf"/>
</dbReference>
<feature type="non-terminal residue" evidence="1">
    <location>
        <position position="1"/>
    </location>
</feature>
<organism evidence="1">
    <name type="scientific">Cyprideis torosa</name>
    <dbReference type="NCBI Taxonomy" id="163714"/>
    <lineage>
        <taxon>Eukaryota</taxon>
        <taxon>Metazoa</taxon>
        <taxon>Ecdysozoa</taxon>
        <taxon>Arthropoda</taxon>
        <taxon>Crustacea</taxon>
        <taxon>Oligostraca</taxon>
        <taxon>Ostracoda</taxon>
        <taxon>Podocopa</taxon>
        <taxon>Podocopida</taxon>
        <taxon>Cytherocopina</taxon>
        <taxon>Cytheroidea</taxon>
        <taxon>Cytherideidae</taxon>
        <taxon>Cyprideis</taxon>
    </lineage>
</organism>
<name>A0A7R8ZW97_9CRUS</name>
<dbReference type="Gene3D" id="3.10.100.10">
    <property type="entry name" value="Mannose-Binding Protein A, subunit A"/>
    <property type="match status" value="1"/>
</dbReference>
<dbReference type="EMBL" id="OB668189">
    <property type="protein sequence ID" value="CAD7234266.1"/>
    <property type="molecule type" value="Genomic_DNA"/>
</dbReference>
<reference evidence="1" key="1">
    <citation type="submission" date="2020-11" db="EMBL/GenBank/DDBJ databases">
        <authorList>
            <person name="Tran Van P."/>
        </authorList>
    </citation>
    <scope>NUCLEOTIDE SEQUENCE</scope>
</reference>
<gene>
    <name evidence="1" type="ORF">CTOB1V02_LOCUS12082</name>
</gene>
<feature type="non-terminal residue" evidence="1">
    <location>
        <position position="461"/>
    </location>
</feature>
<dbReference type="InterPro" id="IPR016187">
    <property type="entry name" value="CTDL_fold"/>
</dbReference>
<protein>
    <submittedName>
        <fullName evidence="1">Uncharacterized protein</fullName>
    </submittedName>
</protein>
<proteinExistence type="predicted"/>
<dbReference type="SUPFAM" id="SSF56436">
    <property type="entry name" value="C-type lectin-like"/>
    <property type="match status" value="1"/>
</dbReference>
<evidence type="ECO:0000313" key="1">
    <source>
        <dbReference type="EMBL" id="CAD7234266.1"/>
    </source>
</evidence>
<sequence>WPYYLRDSLTPEDFKNSNGGVSLRQLWFKDGINTVDSANCNNPALDVVEKPVEVLIQTWQRFGVDPYHQFSYMTYETHCGYRFAPAPTSSYVNSLVCLGTFGWMSTKYDEVPILASDYSTNATATPAWCLELISPTPAPLSFHDAVKQCPQDSGILSINSTDELNYVIQAVHKSSIFQHETFYLAMNVLYTRDIDKWNFNTALFHNSPVDGEYCSILDVGTSQIRPVSCDESHPPICRRGAGDCDIPDTIKLFKANIGPLNVDTWYGASNAKNCTCQMRMENSGSYGVSYGCYGRAGVVPSQNFHDNCNTTNRVFNGEECFILMTSPLPLDEAAQMCYAEFASPISEVKSRSALDALLNAMSIGGYDFIRVANNILNDPAALSFNFAEISSFNGSISQWRFYDNSIVKDNLQISSKKPSHSPSTPKPGLAIYYDEVLNMTGLTTVDPREPYPYLCSASKTQ</sequence>